<dbReference type="CDD" id="cd02258">
    <property type="entry name" value="Peptidase_C25_N"/>
    <property type="match status" value="1"/>
</dbReference>
<dbReference type="RefSeq" id="WP_270125085.1">
    <property type="nucleotide sequence ID" value="NZ_CP115396.1"/>
</dbReference>
<evidence type="ECO:0000313" key="4">
    <source>
        <dbReference type="EMBL" id="WBO82755.1"/>
    </source>
</evidence>
<dbReference type="Gene3D" id="3.40.50.1460">
    <property type="match status" value="1"/>
</dbReference>
<feature type="domain" description="Gingipain" evidence="3">
    <location>
        <begin position="420"/>
        <end position="786"/>
    </location>
</feature>
<reference evidence="4 5" key="1">
    <citation type="journal article" date="2011" name="Int. J. Syst. Evol. Microbiol.">
        <title>Hymenobacter yonginensis sp. nov., isolated from a mesotrophic artificial lake.</title>
        <authorList>
            <person name="Joung Y."/>
            <person name="Cho S.H."/>
            <person name="Kim H."/>
            <person name="Kim S.B."/>
            <person name="Joh K."/>
        </authorList>
    </citation>
    <scope>NUCLEOTIDE SEQUENCE [LARGE SCALE GENOMIC DNA]</scope>
    <source>
        <strain evidence="4 5">KCTC 22745</strain>
    </source>
</reference>
<name>A0ABY7PL60_9BACT</name>
<keyword evidence="5" id="KW-1185">Reference proteome</keyword>
<protein>
    <submittedName>
        <fullName evidence="4">C25 family cysteine peptidase</fullName>
    </submittedName>
</protein>
<dbReference type="InterPro" id="IPR001769">
    <property type="entry name" value="Gingipain"/>
</dbReference>
<evidence type="ECO:0000259" key="3">
    <source>
        <dbReference type="Pfam" id="PF01364"/>
    </source>
</evidence>
<feature type="compositionally biased region" description="Polar residues" evidence="1">
    <location>
        <begin position="1223"/>
        <end position="1232"/>
    </location>
</feature>
<dbReference type="EMBL" id="CP115396">
    <property type="protein sequence ID" value="WBO82755.1"/>
    <property type="molecule type" value="Genomic_DNA"/>
</dbReference>
<sequence length="1721" mass="187939">MTQPYRLRYLLSWCLVLLSLLTAGSASAQTLYGNEWIVPSQQYYKIKILKDGLYRLDQQYLAQAGISGVNPQRVQLWRRGREVAIFGGGNQTTLDATTYFEFYGQRNDGKLDQAIYKGGSATQPHDLYSLYTDTAAYFLTWSATANGKRMPQPAVTPTAAPHPHRIRKELEMFNYAIAYVDDASNVYQPWGEAGEGFLSFSFGGTFRNEQLTASALTDSIWSRSVTGRNPMVEVLLVGGWPGQRTVEVSVFTPGSSVTKRLLGSAAISGYNKQLLRLPLQPADFGIDGKINLFFNVSGTPPANNNNKFRVAYAHYSYSQTSRWFAGRKHLSFLNDSTLAGPAYYALDSIPATVAGFDVTDPYNVQRVAGAALGGQRRGYVFPDAANRTRSLVLADEAVASVPRPATRIRFRTLNAATTNFLIISHSVLMRPIGGVDAVRAYATYRASTAGGRYDTVVVTSQQLYDQFHYGEKSVGAIRNYVRWELANSPATQTNYLLLLGKGLMVGEYSRNSLAPSIDLIPGPTRSASDNFLSADWENNNYVARMPTGRVSARTPVEVLNYLNKLKTYEALGAEPWRKSIVHMAGGKNQDEFVRFERYMDQYKRLVERPLFGGTVVKTYRRAESPGTNLPISMTIAPEVNAGVSLVSYFGHGQVLDLDLNFGDPTDPGKGYNNPNKYPVFLINGCSVNAVFTNLGTEVRTLSENWIFAENKGSIGFMSDSDLGFEQNLDAFSTNFYKLAFNDPAFYGKPITVIQAEASRRMLAQLDIPSAISQSLMNVWLGDPALRFFAPDKPDFIANQPGDVQIQPNGAGPLQASATSLKVVVNVKNPGKITTDPLDVRVTRRYPTTSAGTRAPDVYTYTVRQARRDTTYAFVLPNAGNVFGENCFQVELDYQQRIAELSETNNSGQACFNFLQGGVTTLWPPEFAIVPAAGLRLVGQTNDPRGTSRSYEMELDTVPTFNSGLKQTRTVTTTLVPDWRPTLPTLTGRDSVVWYWRLRFQTPDPTLNENPEWATSSFRVIPGTLGGWSQSHHGQFKRDQLARVNVAAPSGRWEFADAVTQAIGLNTRGGGNGSAPTFNQVTDGITAASLPFVGNCAVSQPNIMVAVFSGQTLRPVRNVGGGLYDSCGQGDLRFYHFATTATDNINTPARQAQLQALLTNVQPGDYIALLSMNKVNFSAFPASLKTVLAGLGATRINSLQDGDPYALLVQKGPNARPAQEVTADPTSSTPRSSQVITLSGQIGTRGGSGTVSSTRIGPARQWETLYHTVRLPDASDSYTLQLVGINAQDVESVLNPNVTSRSLSLAGISAQQYPYLKLVLTLRDTVNRTAPQLEQWLVTYQGVPEGIVRRDLATPATAYDAATLARQAAATGSVTVPVVFENVSSINFSGALKARITLSNGGATRTALVDVPGGPLAANSQVSFNASVNVVGLDGSISGNVVVNPRPATAAEPQALPELYFFNNELLLPAFQVDDRNTPPVLDVAFDGRRILNGEIVSPTPIIRVQLKDDDRLRRIKDVNNFDVLLTAPGQTTATRLNLNGSNVIFESDSTRGLAVLTLDMGKTQALADGIYTLEVQGRDATNKPAGSEPYRVTFEVVNASTITNVFPYPNPVTSKAQFVFTLTGAELPRDMKIQILTLTGRVVKEIMMEDITAKGPLRIGNNITGYAWDGTDTYGDRLANGTYLYRVILDDPTNKFSRRATSAEADRRAFKNDWGKIVLIR</sequence>
<dbReference type="Gene3D" id="2.60.40.4070">
    <property type="match status" value="1"/>
</dbReference>
<feature type="signal peptide" evidence="2">
    <location>
        <begin position="1"/>
        <end position="28"/>
    </location>
</feature>
<dbReference type="SUPFAM" id="SSF52129">
    <property type="entry name" value="Caspase-like"/>
    <property type="match status" value="1"/>
</dbReference>
<feature type="region of interest" description="Disordered" evidence="1">
    <location>
        <begin position="1212"/>
        <end position="1232"/>
    </location>
</feature>
<organism evidence="4 5">
    <name type="scientific">Hymenobacter yonginensis</name>
    <dbReference type="NCBI Taxonomy" id="748197"/>
    <lineage>
        <taxon>Bacteria</taxon>
        <taxon>Pseudomonadati</taxon>
        <taxon>Bacteroidota</taxon>
        <taxon>Cytophagia</taxon>
        <taxon>Cytophagales</taxon>
        <taxon>Hymenobacteraceae</taxon>
        <taxon>Hymenobacter</taxon>
    </lineage>
</organism>
<dbReference type="Pfam" id="PF01364">
    <property type="entry name" value="Peptidase_C25"/>
    <property type="match status" value="1"/>
</dbReference>
<accession>A0ABY7PL60</accession>
<keyword evidence="2" id="KW-0732">Signal</keyword>
<proteinExistence type="predicted"/>
<gene>
    <name evidence="4" type="ORF">O9Z63_10180</name>
</gene>
<evidence type="ECO:0000256" key="1">
    <source>
        <dbReference type="SAM" id="MobiDB-lite"/>
    </source>
</evidence>
<dbReference type="Proteomes" id="UP001211872">
    <property type="component" value="Chromosome"/>
</dbReference>
<feature type="chain" id="PRO_5045819112" evidence="2">
    <location>
        <begin position="29"/>
        <end position="1721"/>
    </location>
</feature>
<evidence type="ECO:0000256" key="2">
    <source>
        <dbReference type="SAM" id="SignalP"/>
    </source>
</evidence>
<evidence type="ECO:0000313" key="5">
    <source>
        <dbReference type="Proteomes" id="UP001211872"/>
    </source>
</evidence>
<dbReference type="InterPro" id="IPR029030">
    <property type="entry name" value="Caspase-like_dom_sf"/>
</dbReference>